<dbReference type="Proteomes" id="UP001141629">
    <property type="component" value="Unassembled WGS sequence"/>
</dbReference>
<organism evidence="1 2">
    <name type="scientific">Mycobacterium yunnanensis</name>
    <dbReference type="NCBI Taxonomy" id="368477"/>
    <lineage>
        <taxon>Bacteria</taxon>
        <taxon>Bacillati</taxon>
        <taxon>Actinomycetota</taxon>
        <taxon>Actinomycetes</taxon>
        <taxon>Mycobacteriales</taxon>
        <taxon>Mycobacteriaceae</taxon>
        <taxon>Mycobacterium</taxon>
    </lineage>
</organism>
<dbReference type="AlphaFoldDB" id="A0A9X3BUW4"/>
<keyword evidence="2" id="KW-1185">Reference proteome</keyword>
<protein>
    <submittedName>
        <fullName evidence="1">Uncharacterized protein</fullName>
    </submittedName>
</protein>
<accession>A0A9X3BUW4</accession>
<reference evidence="1" key="1">
    <citation type="submission" date="2020-07" db="EMBL/GenBank/DDBJ databases">
        <authorList>
            <person name="Pettersson B.M.F."/>
            <person name="Behra P.R.K."/>
            <person name="Ramesh M."/>
            <person name="Das S."/>
            <person name="Dasgupta S."/>
            <person name="Kirsebom L.A."/>
        </authorList>
    </citation>
    <scope>NUCLEOTIDE SEQUENCE</scope>
    <source>
        <strain evidence="1">DSM 44838</strain>
    </source>
</reference>
<evidence type="ECO:0000313" key="1">
    <source>
        <dbReference type="EMBL" id="MCV7423154.1"/>
    </source>
</evidence>
<dbReference type="RefSeq" id="WP_263998032.1">
    <property type="nucleotide sequence ID" value="NZ_JACKVK010000011.1"/>
</dbReference>
<sequence>MRTAVVRVDVDPTARLESTPLREAMVSLHAKAAAIGAEVVDVDLAALPPSRRQVEILIAGDDADRLKATALRLCDDSFGVLGATPAAGVLTYVSRGTDDDAHGVLEGLGLRGEVDRTHDARGWDVVTVTLPTDAMARVPESRVQTALEASLNCEVHIVTR</sequence>
<gene>
    <name evidence="1" type="ORF">H7K45_21605</name>
</gene>
<dbReference type="EMBL" id="JACKVK010000011">
    <property type="protein sequence ID" value="MCV7423154.1"/>
    <property type="molecule type" value="Genomic_DNA"/>
</dbReference>
<proteinExistence type="predicted"/>
<comment type="caution">
    <text evidence="1">The sequence shown here is derived from an EMBL/GenBank/DDBJ whole genome shotgun (WGS) entry which is preliminary data.</text>
</comment>
<name>A0A9X3BUW4_9MYCO</name>
<reference evidence="1" key="2">
    <citation type="journal article" date="2022" name="BMC Genomics">
        <title>Comparative genome analysis of mycobacteria focusing on tRNA and non-coding RNA.</title>
        <authorList>
            <person name="Behra P.R.K."/>
            <person name="Pettersson B.M.F."/>
            <person name="Ramesh M."/>
            <person name="Das S."/>
            <person name="Dasgupta S."/>
            <person name="Kirsebom L.A."/>
        </authorList>
    </citation>
    <scope>NUCLEOTIDE SEQUENCE</scope>
    <source>
        <strain evidence="1">DSM 44838</strain>
    </source>
</reference>
<evidence type="ECO:0000313" key="2">
    <source>
        <dbReference type="Proteomes" id="UP001141629"/>
    </source>
</evidence>